<comment type="caution">
    <text evidence="1">The sequence shown here is derived from an EMBL/GenBank/DDBJ whole genome shotgun (WGS) entry which is preliminary data.</text>
</comment>
<dbReference type="InterPro" id="IPR047880">
    <property type="entry name" value="MafI-like"/>
</dbReference>
<dbReference type="Proteomes" id="UP000031599">
    <property type="component" value="Unassembled WGS sequence"/>
</dbReference>
<sequence>MGRLDATILADALEYLDHNESGLALEVLAEKLCDEGVTVASAECDRFEEIAVGMGLPKERFQFLRKQVAEGGSG</sequence>
<organism evidence="1 2">
    <name type="scientific">Enhygromyxa salina</name>
    <dbReference type="NCBI Taxonomy" id="215803"/>
    <lineage>
        <taxon>Bacteria</taxon>
        <taxon>Pseudomonadati</taxon>
        <taxon>Myxococcota</taxon>
        <taxon>Polyangia</taxon>
        <taxon>Nannocystales</taxon>
        <taxon>Nannocystaceae</taxon>
        <taxon>Enhygromyxa</taxon>
    </lineage>
</organism>
<reference evidence="1 2" key="1">
    <citation type="submission" date="2014-12" db="EMBL/GenBank/DDBJ databases">
        <title>Genome assembly of Enhygromyxa salina DSM 15201.</title>
        <authorList>
            <person name="Sharma G."/>
            <person name="Subramanian S."/>
        </authorList>
    </citation>
    <scope>NUCLEOTIDE SEQUENCE [LARGE SCALE GENOMIC DNA]</scope>
    <source>
        <strain evidence="1 2">DSM 15201</strain>
    </source>
</reference>
<evidence type="ECO:0000313" key="2">
    <source>
        <dbReference type="Proteomes" id="UP000031599"/>
    </source>
</evidence>
<evidence type="ECO:0000313" key="1">
    <source>
        <dbReference type="EMBL" id="KIG17345.1"/>
    </source>
</evidence>
<dbReference type="EMBL" id="JMCC02000026">
    <property type="protein sequence ID" value="KIG17345.1"/>
    <property type="molecule type" value="Genomic_DNA"/>
</dbReference>
<dbReference type="AlphaFoldDB" id="A0A0C2D6S4"/>
<accession>A0A0C2D6S4</accession>
<dbReference type="NCBIfam" id="NF033691">
    <property type="entry name" value="immunity_MafI"/>
    <property type="match status" value="1"/>
</dbReference>
<gene>
    <name evidence="1" type="ORF">DB30_03402</name>
</gene>
<protein>
    <submittedName>
        <fullName evidence="1">Uncharacterized protein</fullName>
    </submittedName>
</protein>
<proteinExistence type="predicted"/>
<name>A0A0C2D6S4_9BACT</name>